<dbReference type="PANTHER" id="PTHR12628">
    <property type="entry name" value="POLYCOMB-LIKE TRANSCRIPTION FACTOR"/>
    <property type="match status" value="1"/>
</dbReference>
<comment type="subcellular location">
    <subcellularLocation>
        <location evidence="1">Nucleus</location>
    </subcellularLocation>
</comment>
<evidence type="ECO:0000256" key="1">
    <source>
        <dbReference type="ARBA" id="ARBA00004123"/>
    </source>
</evidence>
<feature type="compositionally biased region" description="Low complexity" evidence="7">
    <location>
        <begin position="499"/>
        <end position="523"/>
    </location>
</feature>
<gene>
    <name evidence="9" type="ORF">NCU07297</name>
</gene>
<evidence type="ECO:0000256" key="2">
    <source>
        <dbReference type="ARBA" id="ARBA00022723"/>
    </source>
</evidence>
<dbReference type="InterPro" id="IPR013083">
    <property type="entry name" value="Znf_RING/FYVE/PHD"/>
</dbReference>
<evidence type="ECO:0000256" key="4">
    <source>
        <dbReference type="ARBA" id="ARBA00022833"/>
    </source>
</evidence>
<dbReference type="SMART" id="SM00249">
    <property type="entry name" value="PHD"/>
    <property type="match status" value="1"/>
</dbReference>
<dbReference type="Gene3D" id="3.30.40.10">
    <property type="entry name" value="Zinc/RING finger domain, C3HC4 (zinc finger)"/>
    <property type="match status" value="1"/>
</dbReference>
<dbReference type="Pfam" id="PF00628">
    <property type="entry name" value="PHD"/>
    <property type="match status" value="1"/>
</dbReference>
<dbReference type="Proteomes" id="UP000001805">
    <property type="component" value="Chromosome 4, Linkage Group IV"/>
</dbReference>
<dbReference type="PaxDb" id="5141-EFNCRP00000007111"/>
<dbReference type="PROSITE" id="PS01359">
    <property type="entry name" value="ZF_PHD_1"/>
    <property type="match status" value="1"/>
</dbReference>
<dbReference type="STRING" id="367110.Q7S971"/>
<evidence type="ECO:0000256" key="6">
    <source>
        <dbReference type="PROSITE-ProRule" id="PRU00146"/>
    </source>
</evidence>
<dbReference type="KEGG" id="ncr:NCU07297"/>
<dbReference type="SMR" id="Q7S971"/>
<feature type="region of interest" description="Disordered" evidence="7">
    <location>
        <begin position="487"/>
        <end position="549"/>
    </location>
</feature>
<dbReference type="GeneID" id="3878300"/>
<organism evidence="9 10">
    <name type="scientific">Neurospora crassa (strain ATCC 24698 / 74-OR23-1A / CBS 708.71 / DSM 1257 / FGSC 987)</name>
    <dbReference type="NCBI Taxonomy" id="367110"/>
    <lineage>
        <taxon>Eukaryota</taxon>
        <taxon>Fungi</taxon>
        <taxon>Dikarya</taxon>
        <taxon>Ascomycota</taxon>
        <taxon>Pezizomycotina</taxon>
        <taxon>Sordariomycetes</taxon>
        <taxon>Sordariomycetidae</taxon>
        <taxon>Sordariales</taxon>
        <taxon>Sordariaceae</taxon>
        <taxon>Neurospora</taxon>
    </lineage>
</organism>
<dbReference type="GO" id="GO:0045814">
    <property type="term" value="P:negative regulation of gene expression, epigenetic"/>
    <property type="evidence" value="ECO:0000318"/>
    <property type="project" value="GO_Central"/>
</dbReference>
<dbReference type="RefSeq" id="XP_962151.1">
    <property type="nucleotide sequence ID" value="XM_957058.2"/>
</dbReference>
<evidence type="ECO:0000259" key="8">
    <source>
        <dbReference type="PROSITE" id="PS50016"/>
    </source>
</evidence>
<keyword evidence="3 6" id="KW-0863">Zinc-finger</keyword>
<dbReference type="InterPro" id="IPR019787">
    <property type="entry name" value="Znf_PHD-finger"/>
</dbReference>
<keyword evidence="5" id="KW-0539">Nucleus</keyword>
<feature type="compositionally biased region" description="Low complexity" evidence="7">
    <location>
        <begin position="237"/>
        <end position="257"/>
    </location>
</feature>
<feature type="domain" description="PHD-type" evidence="8">
    <location>
        <begin position="352"/>
        <end position="408"/>
    </location>
</feature>
<protein>
    <recommendedName>
        <fullName evidence="8">PHD-type domain-containing protein</fullName>
    </recommendedName>
</protein>
<feature type="region of interest" description="Disordered" evidence="7">
    <location>
        <begin position="199"/>
        <end position="279"/>
    </location>
</feature>
<dbReference type="InterPro" id="IPR011011">
    <property type="entry name" value="Znf_FYVE_PHD"/>
</dbReference>
<feature type="compositionally biased region" description="Low complexity" evidence="7">
    <location>
        <begin position="16"/>
        <end position="40"/>
    </location>
</feature>
<dbReference type="GO" id="GO:0005634">
    <property type="term" value="C:nucleus"/>
    <property type="evidence" value="ECO:0000318"/>
    <property type="project" value="GO_Central"/>
</dbReference>
<keyword evidence="2" id="KW-0479">Metal-binding</keyword>
<dbReference type="OrthoDB" id="5863171at2759"/>
<feature type="compositionally biased region" description="Pro residues" evidence="7">
    <location>
        <begin position="163"/>
        <end position="172"/>
    </location>
</feature>
<feature type="compositionally biased region" description="Polar residues" evidence="7">
    <location>
        <begin position="1"/>
        <end position="15"/>
    </location>
</feature>
<keyword evidence="10" id="KW-1185">Reference proteome</keyword>
<evidence type="ECO:0000256" key="7">
    <source>
        <dbReference type="SAM" id="MobiDB-lite"/>
    </source>
</evidence>
<dbReference type="OMA" id="FCHDPPI"/>
<dbReference type="PANTHER" id="PTHR12628:SF10">
    <property type="entry name" value="HOMEOBOX DOMAIN-CONTAINING PROTEIN"/>
    <property type="match status" value="1"/>
</dbReference>
<dbReference type="GO" id="GO:0003677">
    <property type="term" value="F:DNA binding"/>
    <property type="evidence" value="ECO:0000318"/>
    <property type="project" value="GO_Central"/>
</dbReference>
<dbReference type="GO" id="GO:0003682">
    <property type="term" value="F:chromatin binding"/>
    <property type="evidence" value="ECO:0000318"/>
    <property type="project" value="GO_Central"/>
</dbReference>
<dbReference type="HOGENOM" id="CLU_025079_1_0_1"/>
<feature type="compositionally biased region" description="Polar residues" evidence="7">
    <location>
        <begin position="152"/>
        <end position="161"/>
    </location>
</feature>
<feature type="compositionally biased region" description="Low complexity" evidence="7">
    <location>
        <begin position="199"/>
        <end position="217"/>
    </location>
</feature>
<dbReference type="VEuPathDB" id="FungiDB:NCU07297"/>
<dbReference type="SUPFAM" id="SSF57903">
    <property type="entry name" value="FYVE/PHD zinc finger"/>
    <property type="match status" value="1"/>
</dbReference>
<evidence type="ECO:0000313" key="10">
    <source>
        <dbReference type="Proteomes" id="UP000001805"/>
    </source>
</evidence>
<accession>Q7S971</accession>
<feature type="region of interest" description="Disordered" evidence="7">
    <location>
        <begin position="1"/>
        <end position="41"/>
    </location>
</feature>
<feature type="region of interest" description="Disordered" evidence="7">
    <location>
        <begin position="121"/>
        <end position="180"/>
    </location>
</feature>
<proteinExistence type="predicted"/>
<sequence length="605" mass="63895">MADQTPNVGSQPTSKPSTPNVTPGSGPTTSSSASTSSARPYVPQFSAATQLILQRLKAKEGKNDGSSSLGSVVSSKTTVITGSSHIKVEQDAFEDAKKRLVAGTGIKTSTSMSLKMPLVQPSIKMPTPAPTTTVKKNLSLPSASTVPRAASGSGSNSTTLSLPLPPPPPPPPPKHKSLTFKSGTTSAIKNINSGLTASGKVSVVKPPKPPAAAAAADSKSKKVKTSTGNPVGRPPNTSRAAAAATEFSAATTTTNTTTGGGHRRKRIKQQQDADEFSSLSSLSDVSEVEDAAVTSTLPGAAATAQTSLLTMTKSGRQVLKPTTYNPAAVDAANKKHRSTASTHHYGKRTAEQALCKKCTRMHSPAQNPMVFCDGCNEGWHQRCHDPRIETEVIRDPTKGWVCSLCVAKREGGNKGGLSGKKGQQQRRELLEQQQQQQQQQQAKVATRESWADKPPQQKRAYLSTLPPQELVGLLMAALEVKPDLPIFPGPSPGTTSTIKGSNNNNNSSNNGKGHKGSSGPNGKSLKDVILSRETSQENQGGEEGDEEEYDPLVALWPEPGKGLYSTLPFDVDDDDYMVDNGDFEAFSSIVYDDRGRKVLENGLRV</sequence>
<keyword evidence="4" id="KW-0862">Zinc</keyword>
<reference evidence="9 10" key="1">
    <citation type="journal article" date="2003" name="Nature">
        <title>The genome sequence of the filamentous fungus Neurospora crassa.</title>
        <authorList>
            <person name="Galagan J.E."/>
            <person name="Calvo S.E."/>
            <person name="Borkovich K.A."/>
            <person name="Selker E.U."/>
            <person name="Read N.D."/>
            <person name="Jaffe D."/>
            <person name="FitzHugh W."/>
            <person name="Ma L.J."/>
            <person name="Smirnov S."/>
            <person name="Purcell S."/>
            <person name="Rehman B."/>
            <person name="Elkins T."/>
            <person name="Engels R."/>
            <person name="Wang S."/>
            <person name="Nielsen C.B."/>
            <person name="Butler J."/>
            <person name="Endrizzi M."/>
            <person name="Qui D."/>
            <person name="Ianakiev P."/>
            <person name="Bell-Pedersen D."/>
            <person name="Nelson M.A."/>
            <person name="Werner-Washburne M."/>
            <person name="Selitrennikoff C.P."/>
            <person name="Kinsey J.A."/>
            <person name="Braun E.L."/>
            <person name="Zelter A."/>
            <person name="Schulte U."/>
            <person name="Kothe G.O."/>
            <person name="Jedd G."/>
            <person name="Mewes W."/>
            <person name="Staben C."/>
            <person name="Marcotte E."/>
            <person name="Greenberg D."/>
            <person name="Roy A."/>
            <person name="Foley K."/>
            <person name="Naylor J."/>
            <person name="Stange-Thomann N."/>
            <person name="Barrett R."/>
            <person name="Gnerre S."/>
            <person name="Kamal M."/>
            <person name="Kamvysselis M."/>
            <person name="Mauceli E."/>
            <person name="Bielke C."/>
            <person name="Rudd S."/>
            <person name="Frishman D."/>
            <person name="Krystofova S."/>
            <person name="Rasmussen C."/>
            <person name="Metzenberg R.L."/>
            <person name="Perkins D.D."/>
            <person name="Kroken S."/>
            <person name="Cogoni C."/>
            <person name="Macino G."/>
            <person name="Catcheside D."/>
            <person name="Li W."/>
            <person name="Pratt R.J."/>
            <person name="Osmani S.A."/>
            <person name="DeSouza C.P."/>
            <person name="Glass L."/>
            <person name="Orbach M.J."/>
            <person name="Berglund J.A."/>
            <person name="Voelker R."/>
            <person name="Yarden O."/>
            <person name="Plamann M."/>
            <person name="Seiler S."/>
            <person name="Dunlap J."/>
            <person name="Radford A."/>
            <person name="Aramayo R."/>
            <person name="Natvig D.O."/>
            <person name="Alex L.A."/>
            <person name="Mannhaupt G."/>
            <person name="Ebbole D.J."/>
            <person name="Freitag M."/>
            <person name="Paulsen I."/>
            <person name="Sachs M.S."/>
            <person name="Lander E.S."/>
            <person name="Nusbaum C."/>
            <person name="Birren B."/>
        </authorList>
    </citation>
    <scope>NUCLEOTIDE SEQUENCE [LARGE SCALE GENOMIC DNA]</scope>
    <source>
        <strain evidence="10">ATCC 24698 / 74-OR23-1A / CBS 708.71 / DSM 1257 / FGSC 987</strain>
    </source>
</reference>
<feature type="compositionally biased region" description="Low complexity" evidence="7">
    <location>
        <begin position="431"/>
        <end position="441"/>
    </location>
</feature>
<dbReference type="InterPro" id="IPR001965">
    <property type="entry name" value="Znf_PHD"/>
</dbReference>
<dbReference type="CDD" id="cd15502">
    <property type="entry name" value="PHD_Phf1p_Phf2p_like"/>
    <property type="match status" value="1"/>
</dbReference>
<evidence type="ECO:0000256" key="3">
    <source>
        <dbReference type="ARBA" id="ARBA00022771"/>
    </source>
</evidence>
<feature type="compositionally biased region" description="Polar residues" evidence="7">
    <location>
        <begin position="130"/>
        <end position="145"/>
    </location>
</feature>
<feature type="compositionally biased region" description="Acidic residues" evidence="7">
    <location>
        <begin position="540"/>
        <end position="549"/>
    </location>
</feature>
<dbReference type="EMBL" id="CM002239">
    <property type="protein sequence ID" value="EAA32915.1"/>
    <property type="molecule type" value="Genomic_DNA"/>
</dbReference>
<dbReference type="InParanoid" id="Q7S971"/>
<dbReference type="PROSITE" id="PS50016">
    <property type="entry name" value="ZF_PHD_2"/>
    <property type="match status" value="1"/>
</dbReference>
<name>Q7S971_NEUCR</name>
<feature type="region of interest" description="Disordered" evidence="7">
    <location>
        <begin position="413"/>
        <end position="463"/>
    </location>
</feature>
<feature type="region of interest" description="Disordered" evidence="7">
    <location>
        <begin position="58"/>
        <end position="81"/>
    </location>
</feature>
<dbReference type="AlphaFoldDB" id="Q7S971"/>
<dbReference type="GO" id="GO:0008270">
    <property type="term" value="F:zinc ion binding"/>
    <property type="evidence" value="ECO:0007669"/>
    <property type="project" value="UniProtKB-KW"/>
</dbReference>
<evidence type="ECO:0000256" key="5">
    <source>
        <dbReference type="ARBA" id="ARBA00023242"/>
    </source>
</evidence>
<evidence type="ECO:0000313" key="9">
    <source>
        <dbReference type="EMBL" id="EAA32915.1"/>
    </source>
</evidence>
<feature type="compositionally biased region" description="Low complexity" evidence="7">
    <location>
        <begin position="65"/>
        <end position="75"/>
    </location>
</feature>
<dbReference type="InterPro" id="IPR019786">
    <property type="entry name" value="Zinc_finger_PHD-type_CS"/>
</dbReference>